<dbReference type="InterPro" id="IPR001810">
    <property type="entry name" value="F-box_dom"/>
</dbReference>
<feature type="domain" description="F-box" evidence="1">
    <location>
        <begin position="6"/>
        <end position="59"/>
    </location>
</feature>
<gene>
    <name evidence="2" type="ORF">EXIGLDRAFT_200470</name>
</gene>
<proteinExistence type="predicted"/>
<sequence>MVISTDDLPTELIAQVFVEALGSPGHHVNPILRRLLLVCRRWRDIAYGTPALWQYIYFRLDLVRDQASEARAHITPIWVPVTTVYNSSLSTSRTAGISFALPLLRDCRTAFLTRRRSRLLAPTCLYRWKTVALGLWILESFHNLEELLEVMSQPLPDTRGWICPRLPAHHRSKARTRQFSVAGDVGF</sequence>
<dbReference type="SUPFAM" id="SSF81383">
    <property type="entry name" value="F-box domain"/>
    <property type="match status" value="1"/>
</dbReference>
<dbReference type="Pfam" id="PF12937">
    <property type="entry name" value="F-box-like"/>
    <property type="match status" value="1"/>
</dbReference>
<dbReference type="InterPro" id="IPR036047">
    <property type="entry name" value="F-box-like_dom_sf"/>
</dbReference>
<name>A0A165ERJ2_EXIGL</name>
<accession>A0A165ERJ2</accession>
<keyword evidence="3" id="KW-1185">Reference proteome</keyword>
<evidence type="ECO:0000313" key="3">
    <source>
        <dbReference type="Proteomes" id="UP000077266"/>
    </source>
</evidence>
<dbReference type="Proteomes" id="UP000077266">
    <property type="component" value="Unassembled WGS sequence"/>
</dbReference>
<organism evidence="2 3">
    <name type="scientific">Exidia glandulosa HHB12029</name>
    <dbReference type="NCBI Taxonomy" id="1314781"/>
    <lineage>
        <taxon>Eukaryota</taxon>
        <taxon>Fungi</taxon>
        <taxon>Dikarya</taxon>
        <taxon>Basidiomycota</taxon>
        <taxon>Agaricomycotina</taxon>
        <taxon>Agaricomycetes</taxon>
        <taxon>Auriculariales</taxon>
        <taxon>Exidiaceae</taxon>
        <taxon>Exidia</taxon>
    </lineage>
</organism>
<dbReference type="AlphaFoldDB" id="A0A165ERJ2"/>
<dbReference type="EMBL" id="KV426122">
    <property type="protein sequence ID" value="KZV87532.1"/>
    <property type="molecule type" value="Genomic_DNA"/>
</dbReference>
<dbReference type="InParanoid" id="A0A165ERJ2"/>
<evidence type="ECO:0000313" key="2">
    <source>
        <dbReference type="EMBL" id="KZV87532.1"/>
    </source>
</evidence>
<dbReference type="Gene3D" id="1.20.1280.50">
    <property type="match status" value="1"/>
</dbReference>
<protein>
    <recommendedName>
        <fullName evidence="1">F-box domain-containing protein</fullName>
    </recommendedName>
</protein>
<reference evidence="2 3" key="1">
    <citation type="journal article" date="2016" name="Mol. Biol. Evol.">
        <title>Comparative Genomics of Early-Diverging Mushroom-Forming Fungi Provides Insights into the Origins of Lignocellulose Decay Capabilities.</title>
        <authorList>
            <person name="Nagy L.G."/>
            <person name="Riley R."/>
            <person name="Tritt A."/>
            <person name="Adam C."/>
            <person name="Daum C."/>
            <person name="Floudas D."/>
            <person name="Sun H."/>
            <person name="Yadav J.S."/>
            <person name="Pangilinan J."/>
            <person name="Larsson K.H."/>
            <person name="Matsuura K."/>
            <person name="Barry K."/>
            <person name="Labutti K."/>
            <person name="Kuo R."/>
            <person name="Ohm R.A."/>
            <person name="Bhattacharya S.S."/>
            <person name="Shirouzu T."/>
            <person name="Yoshinaga Y."/>
            <person name="Martin F.M."/>
            <person name="Grigoriev I.V."/>
            <person name="Hibbett D.S."/>
        </authorList>
    </citation>
    <scope>NUCLEOTIDE SEQUENCE [LARGE SCALE GENOMIC DNA]</scope>
    <source>
        <strain evidence="2 3">HHB12029</strain>
    </source>
</reference>
<evidence type="ECO:0000259" key="1">
    <source>
        <dbReference type="Pfam" id="PF12937"/>
    </source>
</evidence>